<name>A0A497ERX7_9CREN</name>
<reference evidence="1 2" key="1">
    <citation type="submission" date="2018-06" db="EMBL/GenBank/DDBJ databases">
        <title>Extensive metabolic versatility and redundancy in microbially diverse, dynamic hydrothermal sediments.</title>
        <authorList>
            <person name="Dombrowski N."/>
            <person name="Teske A."/>
            <person name="Baker B.J."/>
        </authorList>
    </citation>
    <scope>NUCLEOTIDE SEQUENCE [LARGE SCALE GENOMIC DNA]</scope>
    <source>
        <strain evidence="1">B66_G16</strain>
    </source>
</reference>
<evidence type="ECO:0000313" key="1">
    <source>
        <dbReference type="EMBL" id="RLE49987.1"/>
    </source>
</evidence>
<dbReference type="InterPro" id="IPR036188">
    <property type="entry name" value="FAD/NAD-bd_sf"/>
</dbReference>
<dbReference type="EMBL" id="QMQV01000016">
    <property type="protein sequence ID" value="RLE49987.1"/>
    <property type="molecule type" value="Genomic_DNA"/>
</dbReference>
<evidence type="ECO:0000313" key="2">
    <source>
        <dbReference type="Proteomes" id="UP000278475"/>
    </source>
</evidence>
<gene>
    <name evidence="1" type="ORF">DRJ31_02955</name>
</gene>
<dbReference type="Gene3D" id="3.50.50.60">
    <property type="entry name" value="FAD/NAD(P)-binding domain"/>
    <property type="match status" value="1"/>
</dbReference>
<proteinExistence type="predicted"/>
<protein>
    <recommendedName>
        <fullName evidence="3">NAD(P)/FAD-dependent oxidoreductase</fullName>
    </recommendedName>
</protein>
<organism evidence="1 2">
    <name type="scientific">Thermoproteota archaeon</name>
    <dbReference type="NCBI Taxonomy" id="2056631"/>
    <lineage>
        <taxon>Archaea</taxon>
        <taxon>Thermoproteota</taxon>
    </lineage>
</organism>
<dbReference type="PANTHER" id="PTHR42685:SF21">
    <property type="entry name" value="DEHYDROGENASE (FLAVOPROTEIN)-LIKE PROTEIN"/>
    <property type="match status" value="1"/>
</dbReference>
<dbReference type="Proteomes" id="UP000278475">
    <property type="component" value="Unassembled WGS sequence"/>
</dbReference>
<dbReference type="PANTHER" id="PTHR42685">
    <property type="entry name" value="GERANYLGERANYL DIPHOSPHATE REDUCTASE"/>
    <property type="match status" value="1"/>
</dbReference>
<accession>A0A497ERX7</accession>
<evidence type="ECO:0008006" key="3">
    <source>
        <dbReference type="Google" id="ProtNLM"/>
    </source>
</evidence>
<sequence length="334" mass="37251">MKIAIVGAGVAGSFLYALLVQNTRHHVDIYDAKPIRGMGCAWAVPERQFKDLLSEVGLNAYDYLLSRVSLTDSEGVVYKLHNMITINKPRLLSDLVKSKLIKVTKVTSPPKGYDLIVDATGFERALLGPPKGIYFYASCVQYVSEVPTLVEGQAAAALSPYGYAWAMPLVKDRYHYGAGAIVKEHVYELLRKLECRHPRKKDYCSCKKTILASAPSLIEPKILRLNETVIVGVGEAVGTTQVFSYEGIVPALKSAKLLAENIEDVDAYISLLIADSEFKYHRPLTLAYQDFLRSRFFNTFKLIKNMPKGRYGSEISKLSKLKLTAKMLLSLWFG</sequence>
<dbReference type="InterPro" id="IPR050407">
    <property type="entry name" value="Geranylgeranyl_reductase"/>
</dbReference>
<dbReference type="AlphaFoldDB" id="A0A497ERX7"/>
<comment type="caution">
    <text evidence="1">The sequence shown here is derived from an EMBL/GenBank/DDBJ whole genome shotgun (WGS) entry which is preliminary data.</text>
</comment>
<dbReference type="SUPFAM" id="SSF51905">
    <property type="entry name" value="FAD/NAD(P)-binding domain"/>
    <property type="match status" value="1"/>
</dbReference>